<evidence type="ECO:0000256" key="1">
    <source>
        <dbReference type="SAM" id="Coils"/>
    </source>
</evidence>
<dbReference type="Proteomes" id="UP000628017">
    <property type="component" value="Unassembled WGS sequence"/>
</dbReference>
<protein>
    <submittedName>
        <fullName evidence="2">Uncharacterized protein</fullName>
    </submittedName>
</protein>
<evidence type="ECO:0000313" key="3">
    <source>
        <dbReference type="Proteomes" id="UP000628017"/>
    </source>
</evidence>
<dbReference type="AlphaFoldDB" id="A0A916QUX4"/>
<dbReference type="EMBL" id="BMKA01000002">
    <property type="protein sequence ID" value="GGA14966.1"/>
    <property type="molecule type" value="Genomic_DNA"/>
</dbReference>
<sequence length="147" mass="16868">MDFVTALTTLNETLKVSKGLLNITHEMDKAELKLRFAEVVDGILEAKNSLVDAQQNERELLLEIASLKKKLNERGNLEDEDGLLFELDENGKRSDRPYCNYCYVKEDKLFRVRRSQSGYSYQYNCDNCNKGLGVHRGNPTRKGGKYI</sequence>
<proteinExistence type="predicted"/>
<feature type="coiled-coil region" evidence="1">
    <location>
        <begin position="43"/>
        <end position="70"/>
    </location>
</feature>
<evidence type="ECO:0000313" key="2">
    <source>
        <dbReference type="EMBL" id="GGA14966.1"/>
    </source>
</evidence>
<name>A0A916QUX4_9RHOB</name>
<keyword evidence="3" id="KW-1185">Reference proteome</keyword>
<keyword evidence="1" id="KW-0175">Coiled coil</keyword>
<reference evidence="2" key="1">
    <citation type="journal article" date="2014" name="Int. J. Syst. Evol. Microbiol.">
        <title>Complete genome sequence of Corynebacterium casei LMG S-19264T (=DSM 44701T), isolated from a smear-ripened cheese.</title>
        <authorList>
            <consortium name="US DOE Joint Genome Institute (JGI-PGF)"/>
            <person name="Walter F."/>
            <person name="Albersmeier A."/>
            <person name="Kalinowski J."/>
            <person name="Ruckert C."/>
        </authorList>
    </citation>
    <scope>NUCLEOTIDE SEQUENCE</scope>
    <source>
        <strain evidence="2">CGMCC 1.15880</strain>
    </source>
</reference>
<reference evidence="2" key="2">
    <citation type="submission" date="2020-09" db="EMBL/GenBank/DDBJ databases">
        <authorList>
            <person name="Sun Q."/>
            <person name="Zhou Y."/>
        </authorList>
    </citation>
    <scope>NUCLEOTIDE SEQUENCE</scope>
    <source>
        <strain evidence="2">CGMCC 1.15880</strain>
    </source>
</reference>
<organism evidence="2 3">
    <name type="scientific">Neptunicoccus cionae</name>
    <dbReference type="NCBI Taxonomy" id="2035344"/>
    <lineage>
        <taxon>Bacteria</taxon>
        <taxon>Pseudomonadati</taxon>
        <taxon>Pseudomonadota</taxon>
        <taxon>Alphaproteobacteria</taxon>
        <taxon>Rhodobacterales</taxon>
        <taxon>Paracoccaceae</taxon>
        <taxon>Neptunicoccus</taxon>
    </lineage>
</organism>
<accession>A0A916QUX4</accession>
<comment type="caution">
    <text evidence="2">The sequence shown here is derived from an EMBL/GenBank/DDBJ whole genome shotgun (WGS) entry which is preliminary data.</text>
</comment>
<gene>
    <name evidence="2" type="ORF">GCM10011498_14020</name>
</gene>